<dbReference type="Proteomes" id="UP000027265">
    <property type="component" value="Unassembled WGS sequence"/>
</dbReference>
<feature type="compositionally biased region" description="Polar residues" evidence="1">
    <location>
        <begin position="1"/>
        <end position="21"/>
    </location>
</feature>
<keyword evidence="3" id="KW-1185">Reference proteome</keyword>
<evidence type="ECO:0000313" key="3">
    <source>
        <dbReference type="Proteomes" id="UP000027265"/>
    </source>
</evidence>
<gene>
    <name evidence="2" type="ORF">JAAARDRAFT_195743</name>
</gene>
<feature type="region of interest" description="Disordered" evidence="1">
    <location>
        <begin position="1"/>
        <end position="78"/>
    </location>
</feature>
<feature type="compositionally biased region" description="Polar residues" evidence="1">
    <location>
        <begin position="311"/>
        <end position="323"/>
    </location>
</feature>
<feature type="compositionally biased region" description="Low complexity" evidence="1">
    <location>
        <begin position="204"/>
        <end position="214"/>
    </location>
</feature>
<protein>
    <submittedName>
        <fullName evidence="2">Uncharacterized protein</fullName>
    </submittedName>
</protein>
<dbReference type="EMBL" id="KL197725">
    <property type="protein sequence ID" value="KDQ55344.1"/>
    <property type="molecule type" value="Genomic_DNA"/>
</dbReference>
<evidence type="ECO:0000256" key="1">
    <source>
        <dbReference type="SAM" id="MobiDB-lite"/>
    </source>
</evidence>
<feature type="compositionally biased region" description="Polar residues" evidence="1">
    <location>
        <begin position="32"/>
        <end position="41"/>
    </location>
</feature>
<dbReference type="InParanoid" id="A0A067PKI4"/>
<dbReference type="OrthoDB" id="2800032at2759"/>
<accession>A0A067PKI4</accession>
<feature type="compositionally biased region" description="Low complexity" evidence="1">
    <location>
        <begin position="59"/>
        <end position="71"/>
    </location>
</feature>
<name>A0A067PKI4_9AGAM</name>
<organism evidence="2 3">
    <name type="scientific">Jaapia argillacea MUCL 33604</name>
    <dbReference type="NCBI Taxonomy" id="933084"/>
    <lineage>
        <taxon>Eukaryota</taxon>
        <taxon>Fungi</taxon>
        <taxon>Dikarya</taxon>
        <taxon>Basidiomycota</taxon>
        <taxon>Agaricomycotina</taxon>
        <taxon>Agaricomycetes</taxon>
        <taxon>Agaricomycetidae</taxon>
        <taxon>Jaapiales</taxon>
        <taxon>Jaapiaceae</taxon>
        <taxon>Jaapia</taxon>
    </lineage>
</organism>
<feature type="region of interest" description="Disordered" evidence="1">
    <location>
        <begin position="311"/>
        <end position="332"/>
    </location>
</feature>
<dbReference type="HOGENOM" id="CLU_401176_0_0_1"/>
<dbReference type="AlphaFoldDB" id="A0A067PKI4"/>
<feature type="region of interest" description="Disordered" evidence="1">
    <location>
        <begin position="162"/>
        <end position="240"/>
    </location>
</feature>
<sequence>MVSKTTKSLTIDPSKNNSVSAGTIDKLELTITDDNPLNNSPSPAPKRQKASHLQLEATSSPLSSPTPGSNPKIVPKVPPSLQGAALAEINAATEPLVSSRHYSTQTTNKAHPAKEFGLRVRAKAEDAVEVSRAIGVKKLALLDAQRQCDDEKEEVCMRSGPVFHYHDEDGDVRGSNREVAEESELPGLLNLEAGKRRNGKRVASPSEGSGSEPSSSEESEDNGGSRKKDTKKTKKKHLTATKKKKINMQNLCELAIFGTEQGPTLQIPNKETAAVIDDNECAYFAAVLTDVCVVVIELMWLALLRKSWHQSSPTRTKAPSSLTPPEIPGLGDQQPSLTFVRFCQLSGFSLNPGFQQQLGFPNSIIPKDAAKQSKTTRKVFLSGWQEKNSSQYVCQMVIISDDKDEVKPIKATRKPKLIVDPSDPTSLSFKALPEFIKSVFDSMLMSSIFEIYSAEADLWDLDQGDDLFLAIIKKLVLMISPDEHHKIDKKSCIYALARQHLHEWHRDFQTAATKIMTADIAKIFKSETCKTKAEKREVVAKIAVFAQEAMEDEGRAFWGEPDPKDPKGRPRAYQSKYILATFAIHLKQIKGSLMPEESCVAVRAFALSIVAVQQAFEMFYTVSDPDSGRI</sequence>
<feature type="compositionally biased region" description="Basic residues" evidence="1">
    <location>
        <begin position="228"/>
        <end position="240"/>
    </location>
</feature>
<proteinExistence type="predicted"/>
<feature type="compositionally biased region" description="Basic and acidic residues" evidence="1">
    <location>
        <begin position="164"/>
        <end position="180"/>
    </location>
</feature>
<reference evidence="3" key="1">
    <citation type="journal article" date="2014" name="Proc. Natl. Acad. Sci. U.S.A.">
        <title>Extensive sampling of basidiomycete genomes demonstrates inadequacy of the white-rot/brown-rot paradigm for wood decay fungi.</title>
        <authorList>
            <person name="Riley R."/>
            <person name="Salamov A.A."/>
            <person name="Brown D.W."/>
            <person name="Nagy L.G."/>
            <person name="Floudas D."/>
            <person name="Held B.W."/>
            <person name="Levasseur A."/>
            <person name="Lombard V."/>
            <person name="Morin E."/>
            <person name="Otillar R."/>
            <person name="Lindquist E.A."/>
            <person name="Sun H."/>
            <person name="LaButti K.M."/>
            <person name="Schmutz J."/>
            <person name="Jabbour D."/>
            <person name="Luo H."/>
            <person name="Baker S.E."/>
            <person name="Pisabarro A.G."/>
            <person name="Walton J.D."/>
            <person name="Blanchette R.A."/>
            <person name="Henrissat B."/>
            <person name="Martin F."/>
            <person name="Cullen D."/>
            <person name="Hibbett D.S."/>
            <person name="Grigoriev I.V."/>
        </authorList>
    </citation>
    <scope>NUCLEOTIDE SEQUENCE [LARGE SCALE GENOMIC DNA]</scope>
    <source>
        <strain evidence="3">MUCL 33604</strain>
    </source>
</reference>
<evidence type="ECO:0000313" key="2">
    <source>
        <dbReference type="EMBL" id="KDQ55344.1"/>
    </source>
</evidence>